<dbReference type="EMBL" id="UINC01099779">
    <property type="protein sequence ID" value="SVC59312.1"/>
    <property type="molecule type" value="Genomic_DNA"/>
</dbReference>
<reference evidence="4" key="1">
    <citation type="submission" date="2018-05" db="EMBL/GenBank/DDBJ databases">
        <authorList>
            <person name="Lanie J.A."/>
            <person name="Ng W.-L."/>
            <person name="Kazmierczak K.M."/>
            <person name="Andrzejewski T.M."/>
            <person name="Davidsen T.M."/>
            <person name="Wayne K.J."/>
            <person name="Tettelin H."/>
            <person name="Glass J.I."/>
            <person name="Rusch D."/>
            <person name="Podicherti R."/>
            <person name="Tsui H.-C.T."/>
            <person name="Winkler M.E."/>
        </authorList>
    </citation>
    <scope>NUCLEOTIDE SEQUENCE</scope>
</reference>
<feature type="domain" description="Peptidase S26" evidence="3">
    <location>
        <begin position="92"/>
        <end position="136"/>
    </location>
</feature>
<name>A0A382NHY6_9ZZZZ</name>
<dbReference type="CDD" id="cd06530">
    <property type="entry name" value="S26_SPase_I"/>
    <property type="match status" value="1"/>
</dbReference>
<evidence type="ECO:0000256" key="1">
    <source>
        <dbReference type="ARBA" id="ARBA00009370"/>
    </source>
</evidence>
<feature type="transmembrane region" description="Helical" evidence="2">
    <location>
        <begin position="58"/>
        <end position="78"/>
    </location>
</feature>
<keyword evidence="2" id="KW-0812">Transmembrane</keyword>
<feature type="non-terminal residue" evidence="4">
    <location>
        <position position="136"/>
    </location>
</feature>
<dbReference type="Pfam" id="PF10502">
    <property type="entry name" value="Peptidase_S26"/>
    <property type="match status" value="1"/>
</dbReference>
<feature type="transmembrane region" description="Helical" evidence="2">
    <location>
        <begin position="32"/>
        <end position="51"/>
    </location>
</feature>
<dbReference type="SUPFAM" id="SSF51306">
    <property type="entry name" value="LexA/Signal peptidase"/>
    <property type="match status" value="1"/>
</dbReference>
<dbReference type="InterPro" id="IPR019533">
    <property type="entry name" value="Peptidase_S26"/>
</dbReference>
<accession>A0A382NHY6</accession>
<keyword evidence="2" id="KW-1133">Transmembrane helix</keyword>
<dbReference type="InterPro" id="IPR000223">
    <property type="entry name" value="Pept_S26A_signal_pept_1"/>
</dbReference>
<gene>
    <name evidence="4" type="ORF">METZ01_LOCUS312166</name>
</gene>
<evidence type="ECO:0000256" key="2">
    <source>
        <dbReference type="SAM" id="Phobius"/>
    </source>
</evidence>
<dbReference type="PANTHER" id="PTHR43390">
    <property type="entry name" value="SIGNAL PEPTIDASE I"/>
    <property type="match status" value="1"/>
</dbReference>
<dbReference type="AlphaFoldDB" id="A0A382NHY6"/>
<evidence type="ECO:0000313" key="4">
    <source>
        <dbReference type="EMBL" id="SVC59312.1"/>
    </source>
</evidence>
<comment type="similarity">
    <text evidence="1">Belongs to the peptidase S26 family.</text>
</comment>
<sequence>MDTLLILFISLGFLSYASWILASFKSITKLFSLSSGLMFLFAILILWRVFILNLDFGLVLVIATFFAGLSWLIGYYLFKNEFLSDNLRDESRSYFWILLVILCVRSFMYEPYQIPSRSMEPGLQVGDFVLVNKYIY</sequence>
<protein>
    <recommendedName>
        <fullName evidence="3">Peptidase S26 domain-containing protein</fullName>
    </recommendedName>
</protein>
<evidence type="ECO:0000259" key="3">
    <source>
        <dbReference type="Pfam" id="PF10502"/>
    </source>
</evidence>
<proteinExistence type="inferred from homology"/>
<dbReference type="GO" id="GO:0004252">
    <property type="term" value="F:serine-type endopeptidase activity"/>
    <property type="evidence" value="ECO:0007669"/>
    <property type="project" value="InterPro"/>
</dbReference>
<dbReference type="InterPro" id="IPR036286">
    <property type="entry name" value="LexA/Signal_pep-like_sf"/>
</dbReference>
<organism evidence="4">
    <name type="scientific">marine metagenome</name>
    <dbReference type="NCBI Taxonomy" id="408172"/>
    <lineage>
        <taxon>unclassified sequences</taxon>
        <taxon>metagenomes</taxon>
        <taxon>ecological metagenomes</taxon>
    </lineage>
</organism>
<feature type="transmembrane region" description="Helical" evidence="2">
    <location>
        <begin position="93"/>
        <end position="109"/>
    </location>
</feature>
<dbReference type="Gene3D" id="2.10.109.10">
    <property type="entry name" value="Umud Fragment, subunit A"/>
    <property type="match status" value="1"/>
</dbReference>
<dbReference type="GO" id="GO:0016020">
    <property type="term" value="C:membrane"/>
    <property type="evidence" value="ECO:0007669"/>
    <property type="project" value="InterPro"/>
</dbReference>
<dbReference type="GO" id="GO:0006465">
    <property type="term" value="P:signal peptide processing"/>
    <property type="evidence" value="ECO:0007669"/>
    <property type="project" value="InterPro"/>
</dbReference>
<dbReference type="PANTHER" id="PTHR43390:SF1">
    <property type="entry name" value="CHLOROPLAST PROCESSING PEPTIDASE"/>
    <property type="match status" value="1"/>
</dbReference>
<keyword evidence="2" id="KW-0472">Membrane</keyword>